<protein>
    <submittedName>
        <fullName evidence="1">Uncharacterized protein</fullName>
    </submittedName>
</protein>
<sequence length="105" mass="11422">MEAQGNGYGNGKHLPIIGNGFPSIHRASFSDNFVFGAASAAFQYEGAAKEGGRGPSIWDDFTKRWPGGQLNLGINKEGIRFYNELIDELIANGYVSQINHDLNGF</sequence>
<organism evidence="1 2">
    <name type="scientific">Rhododendron molle</name>
    <name type="common">Chinese azalea</name>
    <name type="synonym">Azalea mollis</name>
    <dbReference type="NCBI Taxonomy" id="49168"/>
    <lineage>
        <taxon>Eukaryota</taxon>
        <taxon>Viridiplantae</taxon>
        <taxon>Streptophyta</taxon>
        <taxon>Embryophyta</taxon>
        <taxon>Tracheophyta</taxon>
        <taxon>Spermatophyta</taxon>
        <taxon>Magnoliopsida</taxon>
        <taxon>eudicotyledons</taxon>
        <taxon>Gunneridae</taxon>
        <taxon>Pentapetalae</taxon>
        <taxon>asterids</taxon>
        <taxon>Ericales</taxon>
        <taxon>Ericaceae</taxon>
        <taxon>Ericoideae</taxon>
        <taxon>Rhodoreae</taxon>
        <taxon>Rhododendron</taxon>
    </lineage>
</organism>
<comment type="caution">
    <text evidence="1">The sequence shown here is derived from an EMBL/GenBank/DDBJ whole genome shotgun (WGS) entry which is preliminary data.</text>
</comment>
<evidence type="ECO:0000313" key="1">
    <source>
        <dbReference type="EMBL" id="KAI8526346.1"/>
    </source>
</evidence>
<dbReference type="EMBL" id="CM046400">
    <property type="protein sequence ID" value="KAI8526346.1"/>
    <property type="molecule type" value="Genomic_DNA"/>
</dbReference>
<name>A0ACC0LC98_RHOML</name>
<proteinExistence type="predicted"/>
<keyword evidence="2" id="KW-1185">Reference proteome</keyword>
<evidence type="ECO:0000313" key="2">
    <source>
        <dbReference type="Proteomes" id="UP001062846"/>
    </source>
</evidence>
<accession>A0ACC0LC98</accession>
<reference evidence="1" key="1">
    <citation type="submission" date="2022-02" db="EMBL/GenBank/DDBJ databases">
        <title>Plant Genome Project.</title>
        <authorList>
            <person name="Zhang R.-G."/>
        </authorList>
    </citation>
    <scope>NUCLEOTIDE SEQUENCE</scope>
    <source>
        <strain evidence="1">AT1</strain>
    </source>
</reference>
<dbReference type="Proteomes" id="UP001062846">
    <property type="component" value="Chromosome 13"/>
</dbReference>
<gene>
    <name evidence="1" type="ORF">RHMOL_Rhmol13G0300600</name>
</gene>